<protein>
    <submittedName>
        <fullName evidence="5">NUDIX domain-containing protein</fullName>
    </submittedName>
</protein>
<reference evidence="5" key="2">
    <citation type="submission" date="2020-09" db="EMBL/GenBank/DDBJ databases">
        <authorList>
            <person name="Sun Q."/>
            <person name="Zhou Y."/>
        </authorList>
    </citation>
    <scope>NUCLEOTIDE SEQUENCE</scope>
    <source>
        <strain evidence="5">CGMCC 1.15958</strain>
    </source>
</reference>
<dbReference type="CDD" id="cd18880">
    <property type="entry name" value="NUDIX_ADPRase"/>
    <property type="match status" value="1"/>
</dbReference>
<dbReference type="PROSITE" id="PS51462">
    <property type="entry name" value="NUDIX"/>
    <property type="match status" value="1"/>
</dbReference>
<dbReference type="InterPro" id="IPR015797">
    <property type="entry name" value="NUDIX_hydrolase-like_dom_sf"/>
</dbReference>
<dbReference type="Pfam" id="PF00293">
    <property type="entry name" value="NUDIX"/>
    <property type="match status" value="1"/>
</dbReference>
<organism evidence="5 6">
    <name type="scientific">Emticicia aquatilis</name>
    <dbReference type="NCBI Taxonomy" id="1537369"/>
    <lineage>
        <taxon>Bacteria</taxon>
        <taxon>Pseudomonadati</taxon>
        <taxon>Bacteroidota</taxon>
        <taxon>Cytophagia</taxon>
        <taxon>Cytophagales</taxon>
        <taxon>Leadbetterellaceae</taxon>
        <taxon>Emticicia</taxon>
    </lineage>
</organism>
<dbReference type="EMBL" id="BMKK01000022">
    <property type="protein sequence ID" value="GGD83059.1"/>
    <property type="molecule type" value="Genomic_DNA"/>
</dbReference>
<dbReference type="InterPro" id="IPR020476">
    <property type="entry name" value="Nudix_hydrolase"/>
</dbReference>
<dbReference type="PROSITE" id="PS00893">
    <property type="entry name" value="NUDIX_BOX"/>
    <property type="match status" value="1"/>
</dbReference>
<feature type="domain" description="Nudix hydrolase" evidence="4">
    <location>
        <begin position="22"/>
        <end position="155"/>
    </location>
</feature>
<reference evidence="5" key="1">
    <citation type="journal article" date="2014" name="Int. J. Syst. Evol. Microbiol.">
        <title>Complete genome sequence of Corynebacterium casei LMG S-19264T (=DSM 44701T), isolated from a smear-ripened cheese.</title>
        <authorList>
            <consortium name="US DOE Joint Genome Institute (JGI-PGF)"/>
            <person name="Walter F."/>
            <person name="Albersmeier A."/>
            <person name="Kalinowski J."/>
            <person name="Ruckert C."/>
        </authorList>
    </citation>
    <scope>NUCLEOTIDE SEQUENCE</scope>
    <source>
        <strain evidence="5">CGMCC 1.15958</strain>
    </source>
</reference>
<dbReference type="PANTHER" id="PTHR43046">
    <property type="entry name" value="GDP-MANNOSE MANNOSYL HYDROLASE"/>
    <property type="match status" value="1"/>
</dbReference>
<evidence type="ECO:0000313" key="6">
    <source>
        <dbReference type="Proteomes" id="UP000609064"/>
    </source>
</evidence>
<sequence length="161" mass="18265">MLSVMSEKDPKINAQELYGNRIRVRACGVCIENDRVLMIGHRAILGENTFWSPPGGGVELGEMAEDALRREFLEETGLEIEVGKLLLMNEFVNLPLHGIELFFVVKRVGGELTLGHDPEMNLGEQLIQKIEWLSLDEIKSLNLSEKHQFWQKFGSFNEIIA</sequence>
<evidence type="ECO:0000256" key="3">
    <source>
        <dbReference type="RuleBase" id="RU003476"/>
    </source>
</evidence>
<accession>A0A916ZAJ6</accession>
<dbReference type="PRINTS" id="PR00502">
    <property type="entry name" value="NUDIXFAMILY"/>
</dbReference>
<keyword evidence="6" id="KW-1185">Reference proteome</keyword>
<dbReference type="InterPro" id="IPR020084">
    <property type="entry name" value="NUDIX_hydrolase_CS"/>
</dbReference>
<dbReference type="InterPro" id="IPR000086">
    <property type="entry name" value="NUDIX_hydrolase_dom"/>
</dbReference>
<evidence type="ECO:0000259" key="4">
    <source>
        <dbReference type="PROSITE" id="PS51462"/>
    </source>
</evidence>
<name>A0A916ZAJ6_9BACT</name>
<comment type="caution">
    <text evidence="5">The sequence shown here is derived from an EMBL/GenBank/DDBJ whole genome shotgun (WGS) entry which is preliminary data.</text>
</comment>
<keyword evidence="2 3" id="KW-0378">Hydrolase</keyword>
<dbReference type="Gene3D" id="3.90.79.10">
    <property type="entry name" value="Nucleoside Triphosphate Pyrophosphohydrolase"/>
    <property type="match status" value="1"/>
</dbReference>
<dbReference type="RefSeq" id="WP_229250931.1">
    <property type="nucleotide sequence ID" value="NZ_BMKK01000022.1"/>
</dbReference>
<comment type="similarity">
    <text evidence="3">Belongs to the Nudix hydrolase family.</text>
</comment>
<evidence type="ECO:0000313" key="5">
    <source>
        <dbReference type="EMBL" id="GGD83059.1"/>
    </source>
</evidence>
<dbReference type="AlphaFoldDB" id="A0A916ZAJ6"/>
<comment type="cofactor">
    <cofactor evidence="1">
        <name>Mg(2+)</name>
        <dbReference type="ChEBI" id="CHEBI:18420"/>
    </cofactor>
</comment>
<evidence type="ECO:0000256" key="1">
    <source>
        <dbReference type="ARBA" id="ARBA00001946"/>
    </source>
</evidence>
<dbReference type="GO" id="GO:0016787">
    <property type="term" value="F:hydrolase activity"/>
    <property type="evidence" value="ECO:0007669"/>
    <property type="project" value="UniProtKB-KW"/>
</dbReference>
<evidence type="ECO:0000256" key="2">
    <source>
        <dbReference type="ARBA" id="ARBA00022801"/>
    </source>
</evidence>
<dbReference type="SUPFAM" id="SSF55811">
    <property type="entry name" value="Nudix"/>
    <property type="match status" value="1"/>
</dbReference>
<dbReference type="Proteomes" id="UP000609064">
    <property type="component" value="Unassembled WGS sequence"/>
</dbReference>
<proteinExistence type="inferred from homology"/>
<dbReference type="PANTHER" id="PTHR43046:SF14">
    <property type="entry name" value="MUTT_NUDIX FAMILY PROTEIN"/>
    <property type="match status" value="1"/>
</dbReference>
<gene>
    <name evidence="5" type="ORF">GCM10011514_53910</name>
</gene>